<sequence length="120" mass="13887">MNKDRRPLVVGLTLIIIGIVILLSNIDFLPRNIHHYIFRWESFLILIGLLMIIVRGRIFGGVAVLAIGAYFLADDLFILSDDWQIWFWPGILILMGISYILKPDECHSICDDKKRDKSHH</sequence>
<feature type="domain" description="LiaF transmembrane" evidence="2">
    <location>
        <begin position="9"/>
        <end position="104"/>
    </location>
</feature>
<organism evidence="3 4">
    <name type="scientific">Ancylomarina euxinus</name>
    <dbReference type="NCBI Taxonomy" id="2283627"/>
    <lineage>
        <taxon>Bacteria</taxon>
        <taxon>Pseudomonadati</taxon>
        <taxon>Bacteroidota</taxon>
        <taxon>Bacteroidia</taxon>
        <taxon>Marinilabiliales</taxon>
        <taxon>Marinifilaceae</taxon>
        <taxon>Ancylomarina</taxon>
    </lineage>
</organism>
<dbReference type="InterPro" id="IPR054331">
    <property type="entry name" value="LiaF_TM"/>
</dbReference>
<gene>
    <name evidence="3" type="ORF">DWB61_08710</name>
</gene>
<evidence type="ECO:0000313" key="4">
    <source>
        <dbReference type="Proteomes" id="UP000285794"/>
    </source>
</evidence>
<name>A0A425Y1X8_9BACT</name>
<keyword evidence="1" id="KW-0812">Transmembrane</keyword>
<comment type="caution">
    <text evidence="3">The sequence shown here is derived from an EMBL/GenBank/DDBJ whole genome shotgun (WGS) entry which is preliminary data.</text>
</comment>
<dbReference type="Pfam" id="PF22570">
    <property type="entry name" value="LiaF-TM"/>
    <property type="match status" value="1"/>
</dbReference>
<accession>A0A425Y1X8</accession>
<evidence type="ECO:0000259" key="2">
    <source>
        <dbReference type="Pfam" id="PF22570"/>
    </source>
</evidence>
<evidence type="ECO:0000256" key="1">
    <source>
        <dbReference type="SAM" id="Phobius"/>
    </source>
</evidence>
<keyword evidence="1" id="KW-1133">Transmembrane helix</keyword>
<dbReference type="EMBL" id="QQWG01000007">
    <property type="protein sequence ID" value="RRG21826.1"/>
    <property type="molecule type" value="Genomic_DNA"/>
</dbReference>
<protein>
    <recommendedName>
        <fullName evidence="2">LiaF transmembrane domain-containing protein</fullName>
    </recommendedName>
</protein>
<dbReference type="Proteomes" id="UP000285794">
    <property type="component" value="Unassembled WGS sequence"/>
</dbReference>
<keyword evidence="4" id="KW-1185">Reference proteome</keyword>
<feature type="transmembrane region" description="Helical" evidence="1">
    <location>
        <begin position="43"/>
        <end position="73"/>
    </location>
</feature>
<feature type="transmembrane region" description="Helical" evidence="1">
    <location>
        <begin position="85"/>
        <end position="101"/>
    </location>
</feature>
<dbReference type="OrthoDB" id="1120776at2"/>
<reference evidence="3 4" key="1">
    <citation type="submission" date="2018-07" db="EMBL/GenBank/DDBJ databases">
        <title>Draft genome sequence of Ancylomarina sp. M1P.</title>
        <authorList>
            <person name="Yadav S."/>
            <person name="Villanueva L."/>
            <person name="Damste J.S.S."/>
        </authorList>
    </citation>
    <scope>NUCLEOTIDE SEQUENCE [LARGE SCALE GENOMIC DNA]</scope>
    <source>
        <strain evidence="3 4">M1P</strain>
    </source>
</reference>
<feature type="transmembrane region" description="Helical" evidence="1">
    <location>
        <begin position="6"/>
        <end position="23"/>
    </location>
</feature>
<evidence type="ECO:0000313" key="3">
    <source>
        <dbReference type="EMBL" id="RRG21826.1"/>
    </source>
</evidence>
<dbReference type="AlphaFoldDB" id="A0A425Y1X8"/>
<dbReference type="RefSeq" id="WP_125030509.1">
    <property type="nucleotide sequence ID" value="NZ_JAPXVP010000007.1"/>
</dbReference>
<proteinExistence type="predicted"/>
<keyword evidence="1" id="KW-0472">Membrane</keyword>